<dbReference type="Gene3D" id="4.10.60.10">
    <property type="entry name" value="Zinc finger, CCHC-type"/>
    <property type="match status" value="2"/>
</dbReference>
<feature type="region of interest" description="Disordered" evidence="2">
    <location>
        <begin position="325"/>
        <end position="358"/>
    </location>
</feature>
<organism evidence="4 5">
    <name type="scientific">Brassica cretica</name>
    <name type="common">Mustard</name>
    <dbReference type="NCBI Taxonomy" id="69181"/>
    <lineage>
        <taxon>Eukaryota</taxon>
        <taxon>Viridiplantae</taxon>
        <taxon>Streptophyta</taxon>
        <taxon>Embryophyta</taxon>
        <taxon>Tracheophyta</taxon>
        <taxon>Spermatophyta</taxon>
        <taxon>Magnoliopsida</taxon>
        <taxon>eudicotyledons</taxon>
        <taxon>Gunneridae</taxon>
        <taxon>Pentapetalae</taxon>
        <taxon>rosids</taxon>
        <taxon>malvids</taxon>
        <taxon>Brassicales</taxon>
        <taxon>Brassicaceae</taxon>
        <taxon>Brassiceae</taxon>
        <taxon>Brassica</taxon>
    </lineage>
</organism>
<dbReference type="PANTHER" id="PTHR23002">
    <property type="entry name" value="ZINC FINGER CCHC DOMAIN CONTAINING PROTEIN"/>
    <property type="match status" value="1"/>
</dbReference>
<dbReference type="Pfam" id="PF00098">
    <property type="entry name" value="zf-CCHC"/>
    <property type="match status" value="2"/>
</dbReference>
<sequence>MITACGVTHRTTRWNGQARDVAMHAIEACGQLCVRWCLDLHALQSCSKPSGRGCVILHETETCSQPCGARGVAAHASGAIEISSSGDQFKTSLEVGLLEKVEKGFGSQKSGLGSRPQSTKNSEPLALDCLGWDSEGLYLLVGDCNSLSNARLLTPHSLLFSALLNLGRRSSRRSCSCLIVGPWFDLCLERFGGVTEVMANRGTGNDGRGRIWGEGMDWTGGGLGYRSDQDNGNDISEMFGHDRNPLKRTRSFHVYGNRTRVREDSMASISPSHEATMIRNFMYGLKPELGSRLAGSNFSSLSDLVEKAVNVETVLEAERKIIQHSGGHTKFSQGERPNFNKGPRSNKGKGRGFGGQANNRDEATMIRNFMYGLKPELGSRLAGSNFSSLLELVEKAVNVETVLDAERKTIQHSGGHTKFSQGEMPNFNKGPRSHKGKGREYGGQANNRGNTGVCYTCDQPGHISRFCPKNQGNNQRSNQQVYSSIRMEDLTCFSCGMKGHYASSCPNKPIPLTPLAIRAPPSRPAIEPEPKKQNLGGRVYALGLENPDNAGPSSGPITGIGSLTSSF</sequence>
<dbReference type="SUPFAM" id="SSF57756">
    <property type="entry name" value="Retrovirus zinc finger-like domains"/>
    <property type="match status" value="1"/>
</dbReference>
<dbReference type="EMBL" id="QGKV02000649">
    <property type="protein sequence ID" value="KAF3581459.1"/>
    <property type="molecule type" value="Genomic_DNA"/>
</dbReference>
<dbReference type="InterPro" id="IPR001878">
    <property type="entry name" value="Znf_CCHC"/>
</dbReference>
<feature type="region of interest" description="Disordered" evidence="2">
    <location>
        <begin position="542"/>
        <end position="567"/>
    </location>
</feature>
<name>A0ABQ7DWW1_BRACR</name>
<evidence type="ECO:0000256" key="2">
    <source>
        <dbReference type="SAM" id="MobiDB-lite"/>
    </source>
</evidence>
<evidence type="ECO:0000313" key="5">
    <source>
        <dbReference type="Proteomes" id="UP000266723"/>
    </source>
</evidence>
<reference evidence="4 5" key="1">
    <citation type="journal article" date="2020" name="BMC Genomics">
        <title>Intraspecific diversification of the crop wild relative Brassica cretica Lam. using demographic model selection.</title>
        <authorList>
            <person name="Kioukis A."/>
            <person name="Michalopoulou V.A."/>
            <person name="Briers L."/>
            <person name="Pirintsos S."/>
            <person name="Studholme D.J."/>
            <person name="Pavlidis P."/>
            <person name="Sarris P.F."/>
        </authorList>
    </citation>
    <scope>NUCLEOTIDE SEQUENCE [LARGE SCALE GENOMIC DNA]</scope>
    <source>
        <strain evidence="5">cv. PFS-1207/04</strain>
    </source>
</reference>
<keyword evidence="5" id="KW-1185">Reference proteome</keyword>
<evidence type="ECO:0000259" key="3">
    <source>
        <dbReference type="PROSITE" id="PS50158"/>
    </source>
</evidence>
<comment type="caution">
    <text evidence="4">The sequence shown here is derived from an EMBL/GenBank/DDBJ whole genome shotgun (WGS) entry which is preliminary data.</text>
</comment>
<feature type="domain" description="CCHC-type" evidence="3">
    <location>
        <begin position="454"/>
        <end position="469"/>
    </location>
</feature>
<gene>
    <name evidence="4" type="ORF">DY000_02030417</name>
</gene>
<dbReference type="InterPro" id="IPR051714">
    <property type="entry name" value="Znf_CCHC_NABP"/>
</dbReference>
<evidence type="ECO:0000256" key="1">
    <source>
        <dbReference type="PROSITE-ProRule" id="PRU00047"/>
    </source>
</evidence>
<feature type="region of interest" description="Disordered" evidence="2">
    <location>
        <begin position="413"/>
        <end position="444"/>
    </location>
</feature>
<dbReference type="PROSITE" id="PS50158">
    <property type="entry name" value="ZF_CCHC"/>
    <property type="match status" value="2"/>
</dbReference>
<dbReference type="SMART" id="SM00343">
    <property type="entry name" value="ZnF_C2HC"/>
    <property type="match status" value="2"/>
</dbReference>
<proteinExistence type="predicted"/>
<feature type="compositionally biased region" description="Low complexity" evidence="2">
    <location>
        <begin position="551"/>
        <end position="567"/>
    </location>
</feature>
<accession>A0ABQ7DWW1</accession>
<dbReference type="Proteomes" id="UP000266723">
    <property type="component" value="Unassembled WGS sequence"/>
</dbReference>
<dbReference type="InterPro" id="IPR036875">
    <property type="entry name" value="Znf_CCHC_sf"/>
</dbReference>
<feature type="domain" description="CCHC-type" evidence="3">
    <location>
        <begin position="492"/>
        <end position="507"/>
    </location>
</feature>
<evidence type="ECO:0000313" key="4">
    <source>
        <dbReference type="EMBL" id="KAF3581459.1"/>
    </source>
</evidence>
<keyword evidence="1" id="KW-0863">Zinc-finger</keyword>
<keyword evidence="1" id="KW-0862">Zinc</keyword>
<protein>
    <recommendedName>
        <fullName evidence="3">CCHC-type domain-containing protein</fullName>
    </recommendedName>
</protein>
<keyword evidence="1" id="KW-0479">Metal-binding</keyword>